<evidence type="ECO:0000256" key="2">
    <source>
        <dbReference type="ARBA" id="ARBA00022679"/>
    </source>
</evidence>
<dbReference type="Pfam" id="PF00891">
    <property type="entry name" value="Methyltransf_2"/>
    <property type="match status" value="1"/>
</dbReference>
<dbReference type="InterPro" id="IPR036388">
    <property type="entry name" value="WH-like_DNA-bd_sf"/>
</dbReference>
<dbReference type="Gene3D" id="3.40.50.150">
    <property type="entry name" value="Vaccinia Virus protein VP39"/>
    <property type="match status" value="1"/>
</dbReference>
<evidence type="ECO:0000313" key="5">
    <source>
        <dbReference type="EMBL" id="KAF2672645.1"/>
    </source>
</evidence>
<dbReference type="Proteomes" id="UP000799302">
    <property type="component" value="Unassembled WGS sequence"/>
</dbReference>
<dbReference type="EMBL" id="MU004231">
    <property type="protein sequence ID" value="KAF2672645.1"/>
    <property type="molecule type" value="Genomic_DNA"/>
</dbReference>
<evidence type="ECO:0000256" key="1">
    <source>
        <dbReference type="ARBA" id="ARBA00022603"/>
    </source>
</evidence>
<name>A0A6A6UK44_9PEZI</name>
<dbReference type="AlphaFoldDB" id="A0A6A6UK44"/>
<dbReference type="InterPro" id="IPR001077">
    <property type="entry name" value="COMT_C"/>
</dbReference>
<organism evidence="5 6">
    <name type="scientific">Microthyrium microscopicum</name>
    <dbReference type="NCBI Taxonomy" id="703497"/>
    <lineage>
        <taxon>Eukaryota</taxon>
        <taxon>Fungi</taxon>
        <taxon>Dikarya</taxon>
        <taxon>Ascomycota</taxon>
        <taxon>Pezizomycotina</taxon>
        <taxon>Dothideomycetes</taxon>
        <taxon>Dothideomycetes incertae sedis</taxon>
        <taxon>Microthyriales</taxon>
        <taxon>Microthyriaceae</taxon>
        <taxon>Microthyrium</taxon>
    </lineage>
</organism>
<dbReference type="GO" id="GO:0032259">
    <property type="term" value="P:methylation"/>
    <property type="evidence" value="ECO:0007669"/>
    <property type="project" value="UniProtKB-KW"/>
</dbReference>
<dbReference type="SUPFAM" id="SSF53335">
    <property type="entry name" value="S-adenosyl-L-methionine-dependent methyltransferases"/>
    <property type="match status" value="1"/>
</dbReference>
<sequence>MSTHLSQLAQLAAEISKSAKQLDEYLTTNNLPQPSFEIDAPVNYDYIVDPEARQAQLSLANAGRKLFLLMQSPTESFKFNVMTTIHTMGALQALGQFNVTEKVPFDKAISYDELASKTGLGLDMLTRCVRMASTSCIFQEKTPGYVSHTAMSKLLATEESTQAFITIAATEALPSIAKIAEALKSSPEGQVAPFDLAFGMPFFEHKKKNPAKSAVFAKVMAGTKKQNRGQEVVDVFDWDRFTGLLVDVGGSVGHLDAALAKQNPQLNFLTEDLPQLKEQAESYIQADGLSSQISFIAHDFFTPQPEQAKGANVYLLSHVIHDWPDQKCEEILRHVVKSMAPDSSLILVEALLPEPGQLDDYSEAIIRAHDMGMFNYLKAKQRSAKDLEKLMKLVDERLKIVKIVGPPTTRMNSVVEFAFRS</sequence>
<keyword evidence="1 5" id="KW-0489">Methyltransferase</keyword>
<evidence type="ECO:0000313" key="6">
    <source>
        <dbReference type="Proteomes" id="UP000799302"/>
    </source>
</evidence>
<dbReference type="PROSITE" id="PS51683">
    <property type="entry name" value="SAM_OMT_II"/>
    <property type="match status" value="1"/>
</dbReference>
<protein>
    <submittedName>
        <fullName evidence="5">S-adenosyl-L-methionine-dependent methyltransferase</fullName>
    </submittedName>
</protein>
<gene>
    <name evidence="5" type="ORF">BT63DRAFT_132759</name>
</gene>
<dbReference type="Gene3D" id="1.10.10.10">
    <property type="entry name" value="Winged helix-like DNA-binding domain superfamily/Winged helix DNA-binding domain"/>
    <property type="match status" value="1"/>
</dbReference>
<keyword evidence="6" id="KW-1185">Reference proteome</keyword>
<accession>A0A6A6UK44</accession>
<feature type="domain" description="O-methyltransferase C-terminal" evidence="4">
    <location>
        <begin position="190"/>
        <end position="392"/>
    </location>
</feature>
<dbReference type="OrthoDB" id="1606438at2759"/>
<dbReference type="InterPro" id="IPR016461">
    <property type="entry name" value="COMT-like"/>
</dbReference>
<dbReference type="GO" id="GO:0008171">
    <property type="term" value="F:O-methyltransferase activity"/>
    <property type="evidence" value="ECO:0007669"/>
    <property type="project" value="InterPro"/>
</dbReference>
<dbReference type="InterPro" id="IPR036390">
    <property type="entry name" value="WH_DNA-bd_sf"/>
</dbReference>
<dbReference type="PANTHER" id="PTHR43712:SF5">
    <property type="entry name" value="O-METHYLTRANSFERASE ASQN-RELATED"/>
    <property type="match status" value="1"/>
</dbReference>
<reference evidence="5" key="1">
    <citation type="journal article" date="2020" name="Stud. Mycol.">
        <title>101 Dothideomycetes genomes: a test case for predicting lifestyles and emergence of pathogens.</title>
        <authorList>
            <person name="Haridas S."/>
            <person name="Albert R."/>
            <person name="Binder M."/>
            <person name="Bloem J."/>
            <person name="Labutti K."/>
            <person name="Salamov A."/>
            <person name="Andreopoulos B."/>
            <person name="Baker S."/>
            <person name="Barry K."/>
            <person name="Bills G."/>
            <person name="Bluhm B."/>
            <person name="Cannon C."/>
            <person name="Castanera R."/>
            <person name="Culley D."/>
            <person name="Daum C."/>
            <person name="Ezra D."/>
            <person name="Gonzalez J."/>
            <person name="Henrissat B."/>
            <person name="Kuo A."/>
            <person name="Liang C."/>
            <person name="Lipzen A."/>
            <person name="Lutzoni F."/>
            <person name="Magnuson J."/>
            <person name="Mondo S."/>
            <person name="Nolan M."/>
            <person name="Ohm R."/>
            <person name="Pangilinan J."/>
            <person name="Park H.-J."/>
            <person name="Ramirez L."/>
            <person name="Alfaro M."/>
            <person name="Sun H."/>
            <person name="Tritt A."/>
            <person name="Yoshinaga Y."/>
            <person name="Zwiers L.-H."/>
            <person name="Turgeon B."/>
            <person name="Goodwin S."/>
            <person name="Spatafora J."/>
            <person name="Crous P."/>
            <person name="Grigoriev I."/>
        </authorList>
    </citation>
    <scope>NUCLEOTIDE SEQUENCE</scope>
    <source>
        <strain evidence="5">CBS 115976</strain>
    </source>
</reference>
<dbReference type="PANTHER" id="PTHR43712">
    <property type="entry name" value="PUTATIVE (AFU_ORTHOLOGUE AFUA_4G14580)-RELATED"/>
    <property type="match status" value="1"/>
</dbReference>
<keyword evidence="2 5" id="KW-0808">Transferase</keyword>
<evidence type="ECO:0000259" key="4">
    <source>
        <dbReference type="Pfam" id="PF00891"/>
    </source>
</evidence>
<dbReference type="SUPFAM" id="SSF46785">
    <property type="entry name" value="Winged helix' DNA-binding domain"/>
    <property type="match status" value="1"/>
</dbReference>
<dbReference type="InterPro" id="IPR029063">
    <property type="entry name" value="SAM-dependent_MTases_sf"/>
</dbReference>
<proteinExistence type="predicted"/>
<evidence type="ECO:0000256" key="3">
    <source>
        <dbReference type="ARBA" id="ARBA00022691"/>
    </source>
</evidence>
<keyword evidence="3" id="KW-0949">S-adenosyl-L-methionine</keyword>